<sequence>MTATLEAPQTMGQTLYAVPPVLESPAPQHAAFRQRCTRLAMSAARAVTVFPEVAEARFAITGTPSAPALEVDCILRDGEDTAAVIETITVHLVEDLEELLGARFHERRLELVVDRSLPRVSVGVVSAP</sequence>
<dbReference type="EMBL" id="JALXKZ020000007">
    <property type="protein sequence ID" value="MCV7628708.1"/>
    <property type="molecule type" value="Genomic_DNA"/>
</dbReference>
<gene>
    <name evidence="1" type="ORF">M3A82_005045</name>
</gene>
<reference evidence="1" key="1">
    <citation type="submission" date="2023-06" db="EMBL/GenBank/DDBJ databases">
        <title>lsaBGC provides a comprehensive framework for evolutionary analysis of biosynthetic gene clusters within focal taxa.</title>
        <authorList>
            <person name="Salamzade R."/>
            <person name="Sandstrom S."/>
            <person name="Kalan L.R."/>
        </authorList>
    </citation>
    <scope>NUCLEOTIDE SEQUENCE</scope>
    <source>
        <strain evidence="1">P3-SID899</strain>
    </source>
</reference>
<proteinExistence type="predicted"/>
<comment type="caution">
    <text evidence="1">The sequence shown here is derived from an EMBL/GenBank/DDBJ whole genome shotgun (WGS) entry which is preliminary data.</text>
</comment>
<dbReference type="AlphaFoldDB" id="A0AAP3AL39"/>
<name>A0AAP3AL39_MICLU</name>
<evidence type="ECO:0000313" key="1">
    <source>
        <dbReference type="EMBL" id="MCV7628708.1"/>
    </source>
</evidence>
<organism evidence="1 2">
    <name type="scientific">Micrococcus luteus</name>
    <name type="common">Micrococcus lysodeikticus</name>
    <dbReference type="NCBI Taxonomy" id="1270"/>
    <lineage>
        <taxon>Bacteria</taxon>
        <taxon>Bacillati</taxon>
        <taxon>Actinomycetota</taxon>
        <taxon>Actinomycetes</taxon>
        <taxon>Micrococcales</taxon>
        <taxon>Micrococcaceae</taxon>
        <taxon>Micrococcus</taxon>
    </lineage>
</organism>
<dbReference type="Proteomes" id="UP001205867">
    <property type="component" value="Unassembled WGS sequence"/>
</dbReference>
<evidence type="ECO:0000313" key="2">
    <source>
        <dbReference type="Proteomes" id="UP001205867"/>
    </source>
</evidence>
<protein>
    <submittedName>
        <fullName evidence="1">Uncharacterized protein</fullName>
    </submittedName>
</protein>
<accession>A0AAP3AL39</accession>